<evidence type="ECO:0000313" key="1">
    <source>
        <dbReference type="EMBL" id="GFU47185.1"/>
    </source>
</evidence>
<reference evidence="1" key="1">
    <citation type="submission" date="2020-08" db="EMBL/GenBank/DDBJ databases">
        <title>Multicomponent nature underlies the extraordinary mechanical properties of spider dragline silk.</title>
        <authorList>
            <person name="Kono N."/>
            <person name="Nakamura H."/>
            <person name="Mori M."/>
            <person name="Yoshida Y."/>
            <person name="Ohtoshi R."/>
            <person name="Malay A.D."/>
            <person name="Moran D.A.P."/>
            <person name="Tomita M."/>
            <person name="Numata K."/>
            <person name="Arakawa K."/>
        </authorList>
    </citation>
    <scope>NUCLEOTIDE SEQUENCE</scope>
</reference>
<proteinExistence type="predicted"/>
<keyword evidence="2" id="KW-1185">Reference proteome</keyword>
<evidence type="ECO:0000313" key="2">
    <source>
        <dbReference type="Proteomes" id="UP000887013"/>
    </source>
</evidence>
<dbReference type="Proteomes" id="UP000887013">
    <property type="component" value="Unassembled WGS sequence"/>
</dbReference>
<protein>
    <submittedName>
        <fullName evidence="1">Uncharacterized protein</fullName>
    </submittedName>
</protein>
<comment type="caution">
    <text evidence="1">The sequence shown here is derived from an EMBL/GenBank/DDBJ whole genome shotgun (WGS) entry which is preliminary data.</text>
</comment>
<accession>A0A8X6R0Q7</accession>
<dbReference type="EMBL" id="BMAW01086410">
    <property type="protein sequence ID" value="GFU47185.1"/>
    <property type="molecule type" value="Genomic_DNA"/>
</dbReference>
<sequence>MEGMEALEALGQELMSWSGRDSFSDSMVVR</sequence>
<organism evidence="1 2">
    <name type="scientific">Nephila pilipes</name>
    <name type="common">Giant wood spider</name>
    <name type="synonym">Nephila maculata</name>
    <dbReference type="NCBI Taxonomy" id="299642"/>
    <lineage>
        <taxon>Eukaryota</taxon>
        <taxon>Metazoa</taxon>
        <taxon>Ecdysozoa</taxon>
        <taxon>Arthropoda</taxon>
        <taxon>Chelicerata</taxon>
        <taxon>Arachnida</taxon>
        <taxon>Araneae</taxon>
        <taxon>Araneomorphae</taxon>
        <taxon>Entelegynae</taxon>
        <taxon>Araneoidea</taxon>
        <taxon>Nephilidae</taxon>
        <taxon>Nephila</taxon>
    </lineage>
</organism>
<dbReference type="AlphaFoldDB" id="A0A8X6R0Q7"/>
<name>A0A8X6R0Q7_NEPPI</name>
<feature type="non-terminal residue" evidence="1">
    <location>
        <position position="30"/>
    </location>
</feature>
<gene>
    <name evidence="1" type="ORF">NPIL_84611</name>
</gene>